<name>A0AAJ2NKY8_ALKPS</name>
<dbReference type="Pfam" id="PF11009">
    <property type="entry name" value="BrxC"/>
    <property type="match status" value="1"/>
</dbReference>
<comment type="caution">
    <text evidence="1">The sequence shown here is derived from an EMBL/GenBank/DDBJ whole genome shotgun (WGS) entry which is preliminary data.</text>
</comment>
<evidence type="ECO:0000313" key="1">
    <source>
        <dbReference type="EMBL" id="MDV2885067.1"/>
    </source>
</evidence>
<accession>A0AAJ2NKY8</accession>
<dbReference type="Proteomes" id="UP001285636">
    <property type="component" value="Unassembled WGS sequence"/>
</dbReference>
<dbReference type="Gene3D" id="3.40.30.10">
    <property type="entry name" value="Glutaredoxin"/>
    <property type="match status" value="1"/>
</dbReference>
<dbReference type="AlphaFoldDB" id="A0AAJ2NKY8"/>
<evidence type="ECO:0000313" key="2">
    <source>
        <dbReference type="Proteomes" id="UP001285636"/>
    </source>
</evidence>
<sequence>MKEITTDQEWHDLFKQSDDGPVLLLKHSTTCPISAEAYDEFQSFINSSNENAHTFAMVKVIESRPVSNLISEELGVKHESPQLFILDKKQVKWVDSHFSITKKKIEKALA</sequence>
<organism evidence="1 2">
    <name type="scientific">Alkalihalophilus pseudofirmus</name>
    <name type="common">Bacillus pseudofirmus</name>
    <dbReference type="NCBI Taxonomy" id="79885"/>
    <lineage>
        <taxon>Bacteria</taxon>
        <taxon>Bacillati</taxon>
        <taxon>Bacillota</taxon>
        <taxon>Bacilli</taxon>
        <taxon>Bacillales</taxon>
        <taxon>Bacillaceae</taxon>
        <taxon>Alkalihalophilus</taxon>
    </lineage>
</organism>
<reference evidence="1" key="1">
    <citation type="submission" date="2023-10" db="EMBL/GenBank/DDBJ databases">
        <title>Screening of Alkalihalophilus pseudofirmusBZ-TG-HK211 and Its Alleviation of Salt Stress on Rapeseed Growth.</title>
        <authorList>
            <person name="Zhao B."/>
            <person name="Guo T."/>
        </authorList>
    </citation>
    <scope>NUCLEOTIDE SEQUENCE</scope>
    <source>
        <strain evidence="1">BZ-TG-HK211</strain>
    </source>
</reference>
<dbReference type="RefSeq" id="WP_323466474.1">
    <property type="nucleotide sequence ID" value="NZ_CP144224.1"/>
</dbReference>
<dbReference type="InterPro" id="IPR022551">
    <property type="entry name" value="BrxC"/>
</dbReference>
<protein>
    <submittedName>
        <fullName evidence="1">Bacillithiol system redox-active protein YtxJ</fullName>
    </submittedName>
</protein>
<dbReference type="NCBIfam" id="TIGR04019">
    <property type="entry name" value="B_thiol_YtxJ"/>
    <property type="match status" value="1"/>
</dbReference>
<proteinExistence type="predicted"/>
<dbReference type="EMBL" id="JAWJAY010000001">
    <property type="protein sequence ID" value="MDV2885067.1"/>
    <property type="molecule type" value="Genomic_DNA"/>
</dbReference>
<gene>
    <name evidence="1" type="primary">ytxJ</name>
    <name evidence="1" type="ORF">RYX45_07730</name>
</gene>